<comment type="caution">
    <text evidence="4">The sequence shown here is derived from an EMBL/GenBank/DDBJ whole genome shotgun (WGS) entry which is preliminary data.</text>
</comment>
<evidence type="ECO:0000313" key="4">
    <source>
        <dbReference type="EMBL" id="MCL7027531.1"/>
    </source>
</evidence>
<keyword evidence="5" id="KW-1185">Reference proteome</keyword>
<dbReference type="InterPro" id="IPR034240">
    <property type="entry name" value="eIF3G_RRM"/>
</dbReference>
<dbReference type="AlphaFoldDB" id="A0AA41V1P5"/>
<dbReference type="Gene3D" id="3.30.70.330">
    <property type="match status" value="1"/>
</dbReference>
<proteinExistence type="predicted"/>
<accession>A0AA41V1P5</accession>
<dbReference type="InterPro" id="IPR000504">
    <property type="entry name" value="RRM_dom"/>
</dbReference>
<dbReference type="InterPro" id="IPR035979">
    <property type="entry name" value="RBD_domain_sf"/>
</dbReference>
<sequence>MSWRSSNRTLIFEISVSNDENIIRRLRHFHASVRGSFGILLERLQPSSSKSKKDTEPDPTPLCWTCFEEGDHRTSECPFKDLAESFRCKLSTADTTTSGTSKSGRKKRRRNAVRVLNISENVHEHDLARLFSTCGAVSRVTVAVDQITGRRRGFGVVNFVNREDAEKAINKFGGYGYELGRILRVEWVTRRIS</sequence>
<dbReference type="EMBL" id="JAJJMA010069266">
    <property type="protein sequence ID" value="MCL7027531.1"/>
    <property type="molecule type" value="Genomic_DNA"/>
</dbReference>
<keyword evidence="1 2" id="KW-0694">RNA-binding</keyword>
<dbReference type="PROSITE" id="PS50102">
    <property type="entry name" value="RRM"/>
    <property type="match status" value="1"/>
</dbReference>
<dbReference type="SMART" id="SM00360">
    <property type="entry name" value="RRM"/>
    <property type="match status" value="1"/>
</dbReference>
<evidence type="ECO:0000313" key="5">
    <source>
        <dbReference type="Proteomes" id="UP001177140"/>
    </source>
</evidence>
<dbReference type="SUPFAM" id="SSF54928">
    <property type="entry name" value="RNA-binding domain, RBD"/>
    <property type="match status" value="1"/>
</dbReference>
<dbReference type="Proteomes" id="UP001177140">
    <property type="component" value="Unassembled WGS sequence"/>
</dbReference>
<protein>
    <recommendedName>
        <fullName evidence="3">RRM domain-containing protein</fullName>
    </recommendedName>
</protein>
<feature type="domain" description="RRM" evidence="3">
    <location>
        <begin position="111"/>
        <end position="190"/>
    </location>
</feature>
<dbReference type="PANTHER" id="PTHR10352">
    <property type="entry name" value="EUKARYOTIC TRANSLATION INITIATION FACTOR 3 SUBUNIT G"/>
    <property type="match status" value="1"/>
</dbReference>
<dbReference type="GO" id="GO:0003723">
    <property type="term" value="F:RNA binding"/>
    <property type="evidence" value="ECO:0007669"/>
    <property type="project" value="UniProtKB-UniRule"/>
</dbReference>
<dbReference type="CDD" id="cd12408">
    <property type="entry name" value="RRM_eIF3G_like"/>
    <property type="match status" value="1"/>
</dbReference>
<dbReference type="Pfam" id="PF00076">
    <property type="entry name" value="RRM_1"/>
    <property type="match status" value="1"/>
</dbReference>
<dbReference type="InterPro" id="IPR012677">
    <property type="entry name" value="Nucleotide-bd_a/b_plait_sf"/>
</dbReference>
<reference evidence="4" key="1">
    <citation type="submission" date="2022-03" db="EMBL/GenBank/DDBJ databases">
        <title>A functionally conserved STORR gene fusion in Papaver species that diverged 16.8 million years ago.</title>
        <authorList>
            <person name="Catania T."/>
        </authorList>
    </citation>
    <scope>NUCLEOTIDE SEQUENCE</scope>
    <source>
        <strain evidence="4">S-191538</strain>
    </source>
</reference>
<name>A0AA41V1P5_PAPNU</name>
<organism evidence="4 5">
    <name type="scientific">Papaver nudicaule</name>
    <name type="common">Iceland poppy</name>
    <dbReference type="NCBI Taxonomy" id="74823"/>
    <lineage>
        <taxon>Eukaryota</taxon>
        <taxon>Viridiplantae</taxon>
        <taxon>Streptophyta</taxon>
        <taxon>Embryophyta</taxon>
        <taxon>Tracheophyta</taxon>
        <taxon>Spermatophyta</taxon>
        <taxon>Magnoliopsida</taxon>
        <taxon>Ranunculales</taxon>
        <taxon>Papaveraceae</taxon>
        <taxon>Papaveroideae</taxon>
        <taxon>Papaver</taxon>
    </lineage>
</organism>
<evidence type="ECO:0000256" key="2">
    <source>
        <dbReference type="PROSITE-ProRule" id="PRU00176"/>
    </source>
</evidence>
<evidence type="ECO:0000259" key="3">
    <source>
        <dbReference type="PROSITE" id="PS50102"/>
    </source>
</evidence>
<evidence type="ECO:0000256" key="1">
    <source>
        <dbReference type="ARBA" id="ARBA00022884"/>
    </source>
</evidence>
<gene>
    <name evidence="4" type="ORF">MKW94_022662</name>
</gene>